<evidence type="ECO:0000256" key="1">
    <source>
        <dbReference type="ARBA" id="ARBA00009477"/>
    </source>
</evidence>
<dbReference type="GO" id="GO:1990281">
    <property type="term" value="C:efflux pump complex"/>
    <property type="evidence" value="ECO:0007669"/>
    <property type="project" value="TreeGrafter"/>
</dbReference>
<dbReference type="Pfam" id="PF25954">
    <property type="entry name" value="Beta-barrel_RND_2"/>
    <property type="match status" value="1"/>
</dbReference>
<dbReference type="EMBL" id="REFR01000009">
    <property type="protein sequence ID" value="RMB12139.1"/>
    <property type="molecule type" value="Genomic_DNA"/>
</dbReference>
<evidence type="ECO:0000256" key="2">
    <source>
        <dbReference type="SAM" id="Coils"/>
    </source>
</evidence>
<feature type="coiled-coil region" evidence="2">
    <location>
        <begin position="148"/>
        <end position="175"/>
    </location>
</feature>
<feature type="compositionally biased region" description="Low complexity" evidence="3">
    <location>
        <begin position="371"/>
        <end position="381"/>
    </location>
</feature>
<dbReference type="AlphaFoldDB" id="A0A3M0CX94"/>
<dbReference type="GO" id="GO:0015562">
    <property type="term" value="F:efflux transmembrane transporter activity"/>
    <property type="evidence" value="ECO:0007669"/>
    <property type="project" value="TreeGrafter"/>
</dbReference>
<comment type="similarity">
    <text evidence="1">Belongs to the membrane fusion protein (MFP) (TC 8.A.1) family.</text>
</comment>
<dbReference type="Gene3D" id="2.40.30.170">
    <property type="match status" value="1"/>
</dbReference>
<dbReference type="OrthoDB" id="9806939at2"/>
<dbReference type="PANTHER" id="PTHR30469:SF11">
    <property type="entry name" value="BLL4320 PROTEIN"/>
    <property type="match status" value="1"/>
</dbReference>
<feature type="domain" description="CusB-like beta-barrel" evidence="5">
    <location>
        <begin position="209"/>
        <end position="280"/>
    </location>
</feature>
<dbReference type="PANTHER" id="PTHR30469">
    <property type="entry name" value="MULTIDRUG RESISTANCE PROTEIN MDTA"/>
    <property type="match status" value="1"/>
</dbReference>
<comment type="caution">
    <text evidence="6">The sequence shown here is derived from an EMBL/GenBank/DDBJ whole genome shotgun (WGS) entry which is preliminary data.</text>
</comment>
<dbReference type="Proteomes" id="UP000271227">
    <property type="component" value="Unassembled WGS sequence"/>
</dbReference>
<dbReference type="InParanoid" id="A0A3M0CX94"/>
<name>A0A3M0CX94_9PROT</name>
<dbReference type="Gene3D" id="2.40.420.20">
    <property type="match status" value="1"/>
</dbReference>
<keyword evidence="7" id="KW-1185">Reference proteome</keyword>
<dbReference type="Gene3D" id="1.10.287.470">
    <property type="entry name" value="Helix hairpin bin"/>
    <property type="match status" value="1"/>
</dbReference>
<protein>
    <submittedName>
        <fullName evidence="6">Membrane fusion protein (Multidrug efflux system)</fullName>
    </submittedName>
</protein>
<evidence type="ECO:0000313" key="6">
    <source>
        <dbReference type="EMBL" id="RMB12139.1"/>
    </source>
</evidence>
<dbReference type="InterPro" id="IPR006143">
    <property type="entry name" value="RND_pump_MFP"/>
</dbReference>
<dbReference type="SUPFAM" id="SSF111369">
    <property type="entry name" value="HlyD-like secretion proteins"/>
    <property type="match status" value="1"/>
</dbReference>
<keyword evidence="2" id="KW-0175">Coiled coil</keyword>
<evidence type="ECO:0000256" key="3">
    <source>
        <dbReference type="SAM" id="MobiDB-lite"/>
    </source>
</evidence>
<proteinExistence type="inferred from homology"/>
<evidence type="ECO:0000313" key="7">
    <source>
        <dbReference type="Proteomes" id="UP000271227"/>
    </source>
</evidence>
<dbReference type="Gene3D" id="2.40.50.100">
    <property type="match status" value="1"/>
</dbReference>
<dbReference type="InterPro" id="IPR058792">
    <property type="entry name" value="Beta-barrel_RND_2"/>
</dbReference>
<feature type="region of interest" description="Disordered" evidence="3">
    <location>
        <begin position="360"/>
        <end position="390"/>
    </location>
</feature>
<organism evidence="6 7">
    <name type="scientific">Eilatimonas milleporae</name>
    <dbReference type="NCBI Taxonomy" id="911205"/>
    <lineage>
        <taxon>Bacteria</taxon>
        <taxon>Pseudomonadati</taxon>
        <taxon>Pseudomonadota</taxon>
        <taxon>Alphaproteobacteria</taxon>
        <taxon>Kordiimonadales</taxon>
        <taxon>Kordiimonadaceae</taxon>
        <taxon>Eilatimonas</taxon>
    </lineage>
</organism>
<evidence type="ECO:0000259" key="5">
    <source>
        <dbReference type="Pfam" id="PF25954"/>
    </source>
</evidence>
<dbReference type="NCBIfam" id="TIGR01730">
    <property type="entry name" value="RND_mfp"/>
    <property type="match status" value="1"/>
</dbReference>
<evidence type="ECO:0000259" key="4">
    <source>
        <dbReference type="Pfam" id="PF25917"/>
    </source>
</evidence>
<sequence>MAHSPRRVRVLAWTLSVVLSAGAAGALGFVKYAQISAAMAEAASFPEPVETVELVTVGTTMVADTINVIGELQAVQLVELRVEVPGVVDRVGFSSGDEVRRGQVLVRIDTSAERADLAATRVDAERAASEAAREAELFERGATSQALVEQTRALAAASEARVQALETQIARKTIRAPFDGRVGITDLKPGQFVEAGDLIAQIVGLQNEVYVDFRVPQRSAVLIDRSRPVTVRLETLEATGTITAVNPLIDRATRSLGVRALVEDPAFARAAGGLASVILQTGTPKQKVVVPRTSIARSPYGDAVYVVAGVNGQLRAASRQVRLGQTVGDRFVVILDGLEPGVVIAADGSFKLRDGALVMPAGDRETDDPETTGAAEDAAAAQRPGAEWME</sequence>
<accession>A0A3M0CX94</accession>
<reference evidence="6 7" key="1">
    <citation type="submission" date="2018-10" db="EMBL/GenBank/DDBJ databases">
        <title>Genomic Encyclopedia of Archaeal and Bacterial Type Strains, Phase II (KMG-II): from individual species to whole genera.</title>
        <authorList>
            <person name="Goeker M."/>
        </authorList>
    </citation>
    <scope>NUCLEOTIDE SEQUENCE [LARGE SCALE GENOMIC DNA]</scope>
    <source>
        <strain evidence="6 7">DSM 25217</strain>
    </source>
</reference>
<dbReference type="Pfam" id="PF25917">
    <property type="entry name" value="BSH_RND"/>
    <property type="match status" value="1"/>
</dbReference>
<dbReference type="RefSeq" id="WP_121937342.1">
    <property type="nucleotide sequence ID" value="NZ_REFR01000009.1"/>
</dbReference>
<feature type="domain" description="Multidrug resistance protein MdtA-like barrel-sandwich hybrid" evidence="4">
    <location>
        <begin position="78"/>
        <end position="202"/>
    </location>
</feature>
<gene>
    <name evidence="6" type="ORF">BXY39_0630</name>
</gene>
<dbReference type="InterPro" id="IPR058625">
    <property type="entry name" value="MdtA-like_BSH"/>
</dbReference>